<evidence type="ECO:0000256" key="1">
    <source>
        <dbReference type="SAM" id="MobiDB-lite"/>
    </source>
</evidence>
<evidence type="ECO:0008006" key="4">
    <source>
        <dbReference type="Google" id="ProtNLM"/>
    </source>
</evidence>
<dbReference type="AlphaFoldDB" id="A7IKX1"/>
<dbReference type="STRING" id="78245.Xaut_3435"/>
<dbReference type="EMBL" id="CP000781">
    <property type="protein sequence ID" value="ABS68664.1"/>
    <property type="molecule type" value="Genomic_DNA"/>
</dbReference>
<name>A7IKX1_XANP2</name>
<accession>A7IKX1</accession>
<dbReference type="OrthoDB" id="189843at2"/>
<dbReference type="Proteomes" id="UP000002417">
    <property type="component" value="Chromosome"/>
</dbReference>
<keyword evidence="3" id="KW-1185">Reference proteome</keyword>
<dbReference type="HOGENOM" id="CLU_066204_0_0_5"/>
<gene>
    <name evidence="2" type="ordered locus">Xaut_3435</name>
</gene>
<proteinExistence type="predicted"/>
<protein>
    <recommendedName>
        <fullName evidence="4">Winged helix-turn-helix domain-containing protein</fullName>
    </recommendedName>
</protein>
<evidence type="ECO:0000313" key="2">
    <source>
        <dbReference type="EMBL" id="ABS68664.1"/>
    </source>
</evidence>
<evidence type="ECO:0000313" key="3">
    <source>
        <dbReference type="Proteomes" id="UP000002417"/>
    </source>
</evidence>
<sequence>MATLDIEKLRKVRGLMTGGATEGERAAAHSRAEAIAKAAGMTLKVALSKLDAPAQPKPRSWFDDFADAMEAKEPGYKAREAAKQAERNARDARRRAEVLAAYGSEAALFIRTEREALLEAAIAPLATWDQWTDDAGTLHRFAKTLDGVASDFWNVKDITPAIREVVTSAYPWPATLAEALSEVKDWDRLRWDRGLFCRPGEWSHYAEVECRVTLLEDELKSGRPAASWDDLQARFDWKRYTEERTWIDPTPRDDPFLDRLEADFAFLKASAQAAGQESTAPNGSQAASAPQPATRRTNAQKRADVLSMLDTHPDLSDREIARRAGVSPQTVNTHRRTRKPTA</sequence>
<dbReference type="Pfam" id="PF13412">
    <property type="entry name" value="HTH_24"/>
    <property type="match status" value="1"/>
</dbReference>
<dbReference type="KEGG" id="xau:Xaut_3435"/>
<reference evidence="2 3" key="1">
    <citation type="submission" date="2007-07" db="EMBL/GenBank/DDBJ databases">
        <title>Complete sequence of chromosome of Xanthobacter autotrophicus Py2.</title>
        <authorList>
            <consortium name="US DOE Joint Genome Institute"/>
            <person name="Copeland A."/>
            <person name="Lucas S."/>
            <person name="Lapidus A."/>
            <person name="Barry K."/>
            <person name="Glavina del Rio T."/>
            <person name="Hammon N."/>
            <person name="Israni S."/>
            <person name="Dalin E."/>
            <person name="Tice H."/>
            <person name="Pitluck S."/>
            <person name="Sims D."/>
            <person name="Brettin T."/>
            <person name="Bruce D."/>
            <person name="Detter J.C."/>
            <person name="Han C."/>
            <person name="Tapia R."/>
            <person name="Brainard J."/>
            <person name="Schmutz J."/>
            <person name="Larimer F."/>
            <person name="Land M."/>
            <person name="Hauser L."/>
            <person name="Kyrpides N."/>
            <person name="Kim E."/>
            <person name="Ensigns S.A."/>
            <person name="Richardson P."/>
        </authorList>
    </citation>
    <scope>NUCLEOTIDE SEQUENCE [LARGE SCALE GENOMIC DNA]</scope>
    <source>
        <strain evidence="3">ATCC BAA-1158 / Py2</strain>
    </source>
</reference>
<feature type="region of interest" description="Disordered" evidence="1">
    <location>
        <begin position="272"/>
        <end position="342"/>
    </location>
</feature>
<feature type="compositionally biased region" description="Polar residues" evidence="1">
    <location>
        <begin position="273"/>
        <end position="288"/>
    </location>
</feature>
<organism evidence="2 3">
    <name type="scientific">Xanthobacter autotrophicus (strain ATCC BAA-1158 / Py2)</name>
    <dbReference type="NCBI Taxonomy" id="78245"/>
    <lineage>
        <taxon>Bacteria</taxon>
        <taxon>Pseudomonadati</taxon>
        <taxon>Pseudomonadota</taxon>
        <taxon>Alphaproteobacteria</taxon>
        <taxon>Hyphomicrobiales</taxon>
        <taxon>Xanthobacteraceae</taxon>
        <taxon>Xanthobacter</taxon>
    </lineage>
</organism>
<feature type="compositionally biased region" description="Basic and acidic residues" evidence="1">
    <location>
        <begin position="311"/>
        <end position="322"/>
    </location>
</feature>
<dbReference type="eggNOG" id="COG2771">
    <property type="taxonomic scope" value="Bacteria"/>
</dbReference>
<feature type="compositionally biased region" description="Basic residues" evidence="1">
    <location>
        <begin position="333"/>
        <end position="342"/>
    </location>
</feature>